<sequence length="407" mass="44634">MVTLHGTSSVQEKADSFYEPLNAGLHEVMGHYSAAELDLVEKIVDELGAVVGGPSTARADFDLPFTSSWTRARWGRDASPRLPGMTVEVLLGEVTCPSGHLVITDGGYLDLWSGEEVPHDEERAVTDLAIVGPDARAAAESFDRQPGLRQYDIPVHAVAEFTAIFDEHCREHGHDARFHRLDQQIPHRQRVRHAITARDPGFRVMGVPVHAVEVPADRALPVIAVPGDHGWQSMRIELSDAPVADSWVFWHLGVDNARFVFADADALSSWEHVKPLDGLADLVLWGRDQEQVAAEFGAPRLGDSADVEYGWVDLPVEEAYRRGLAIETRRTEPDGPKFAFDFRPHSHHWQVMGSVRASDHGAGVVQVNGADIVMTMTSVGDGYFPVHLDVDAAGIPVALRIDVAVED</sequence>
<dbReference type="EMBL" id="BAAAGX010000033">
    <property type="protein sequence ID" value="GAA0274301.1"/>
    <property type="molecule type" value="Genomic_DNA"/>
</dbReference>
<dbReference type="RefSeq" id="WP_344653452.1">
    <property type="nucleotide sequence ID" value="NZ_BAAAGX010000033.1"/>
</dbReference>
<organism evidence="1 2">
    <name type="scientific">Cryptosporangium japonicum</name>
    <dbReference type="NCBI Taxonomy" id="80872"/>
    <lineage>
        <taxon>Bacteria</taxon>
        <taxon>Bacillati</taxon>
        <taxon>Actinomycetota</taxon>
        <taxon>Actinomycetes</taxon>
        <taxon>Cryptosporangiales</taxon>
        <taxon>Cryptosporangiaceae</taxon>
        <taxon>Cryptosporangium</taxon>
    </lineage>
</organism>
<name>A0ABP3ER95_9ACTN</name>
<evidence type="ECO:0000313" key="2">
    <source>
        <dbReference type="Proteomes" id="UP001500967"/>
    </source>
</evidence>
<protein>
    <submittedName>
        <fullName evidence="1">Uncharacterized protein</fullName>
    </submittedName>
</protein>
<gene>
    <name evidence="1" type="ORF">GCM10009539_72450</name>
</gene>
<dbReference type="Proteomes" id="UP001500967">
    <property type="component" value="Unassembled WGS sequence"/>
</dbReference>
<evidence type="ECO:0000313" key="1">
    <source>
        <dbReference type="EMBL" id="GAA0274301.1"/>
    </source>
</evidence>
<proteinExistence type="predicted"/>
<keyword evidence="2" id="KW-1185">Reference proteome</keyword>
<accession>A0ABP3ER95</accession>
<comment type="caution">
    <text evidence="1">The sequence shown here is derived from an EMBL/GenBank/DDBJ whole genome shotgun (WGS) entry which is preliminary data.</text>
</comment>
<reference evidence="2" key="1">
    <citation type="journal article" date="2019" name="Int. J. Syst. Evol. Microbiol.">
        <title>The Global Catalogue of Microorganisms (GCM) 10K type strain sequencing project: providing services to taxonomists for standard genome sequencing and annotation.</title>
        <authorList>
            <consortium name="The Broad Institute Genomics Platform"/>
            <consortium name="The Broad Institute Genome Sequencing Center for Infectious Disease"/>
            <person name="Wu L."/>
            <person name="Ma J."/>
        </authorList>
    </citation>
    <scope>NUCLEOTIDE SEQUENCE [LARGE SCALE GENOMIC DNA]</scope>
    <source>
        <strain evidence="2">JCM 10425</strain>
    </source>
</reference>